<organism evidence="1 2">
    <name type="scientific">Muricomes intestini</name>
    <dbReference type="NCBI Taxonomy" id="1796634"/>
    <lineage>
        <taxon>Bacteria</taxon>
        <taxon>Bacillati</taxon>
        <taxon>Bacillota</taxon>
        <taxon>Clostridia</taxon>
        <taxon>Lachnospirales</taxon>
        <taxon>Lachnospiraceae</taxon>
        <taxon>Muricomes</taxon>
    </lineage>
</organism>
<accession>A0A4R3K8A9</accession>
<name>A0A4R3K8A9_9FIRM</name>
<dbReference type="Proteomes" id="UP000295726">
    <property type="component" value="Unassembled WGS sequence"/>
</dbReference>
<gene>
    <name evidence="1" type="ORF">EDD59_11095</name>
</gene>
<keyword evidence="2" id="KW-1185">Reference proteome</keyword>
<dbReference type="OrthoDB" id="1779328at2"/>
<protein>
    <submittedName>
        <fullName evidence="1">Uncharacterized protein</fullName>
    </submittedName>
</protein>
<reference evidence="1 2" key="1">
    <citation type="submission" date="2019-03" db="EMBL/GenBank/DDBJ databases">
        <title>Genomic Encyclopedia of Type Strains, Phase IV (KMG-IV): sequencing the most valuable type-strain genomes for metagenomic binning, comparative biology and taxonomic classification.</title>
        <authorList>
            <person name="Goeker M."/>
        </authorList>
    </citation>
    <scope>NUCLEOTIDE SEQUENCE [LARGE SCALE GENOMIC DNA]</scope>
    <source>
        <strain evidence="1 2">DSM 29489</strain>
    </source>
</reference>
<comment type="caution">
    <text evidence="1">The sequence shown here is derived from an EMBL/GenBank/DDBJ whole genome shotgun (WGS) entry which is preliminary data.</text>
</comment>
<sequence length="67" mass="7590">MAKEELYHIALDDYEHGIVIRSLNDEKTDLMNEGKSTDAVDDLIIKVGTAPKKKFKVIEKERSGDAR</sequence>
<proteinExistence type="predicted"/>
<dbReference type="AlphaFoldDB" id="A0A4R3K8A9"/>
<dbReference type="RefSeq" id="WP_002587806.1">
    <property type="nucleotide sequence ID" value="NZ_SLZZ01000010.1"/>
</dbReference>
<dbReference type="EMBL" id="SLZZ01000010">
    <property type="protein sequence ID" value="TCS78881.1"/>
    <property type="molecule type" value="Genomic_DNA"/>
</dbReference>
<evidence type="ECO:0000313" key="1">
    <source>
        <dbReference type="EMBL" id="TCS78881.1"/>
    </source>
</evidence>
<evidence type="ECO:0000313" key="2">
    <source>
        <dbReference type="Proteomes" id="UP000295726"/>
    </source>
</evidence>